<evidence type="ECO:0000313" key="2">
    <source>
        <dbReference type="Proteomes" id="UP000001865"/>
    </source>
</evidence>
<accession>A0A0N1QUM0</accession>
<proteinExistence type="predicted"/>
<dbReference type="RefSeq" id="WP_000393231.1">
    <property type="nucleotide sequence ID" value="NC_011094.1"/>
</dbReference>
<protein>
    <submittedName>
        <fullName evidence="1">Uncharacterized protein</fullName>
    </submittedName>
</protein>
<reference evidence="1 2" key="1">
    <citation type="journal article" date="2011" name="J. Bacteriol.">
        <title>Comparative genomics of 28 Salmonella enterica isolates: evidence for CRISPR-mediated adaptive sublineage evolution.</title>
        <authorList>
            <person name="Fricke W.F."/>
            <person name="Mammel M.K."/>
            <person name="McDermott P.F."/>
            <person name="Tartera C."/>
            <person name="White D.G."/>
            <person name="Leclerc J.E."/>
            <person name="Ravel J."/>
            <person name="Cebula T.A."/>
        </authorList>
    </citation>
    <scope>NUCLEOTIDE SEQUENCE [LARGE SCALE GENOMIC DNA]</scope>
    <source>
        <strain evidence="1 2">CVM19633</strain>
    </source>
</reference>
<dbReference type="HOGENOM" id="CLU_102496_0_0_6"/>
<dbReference type="EMBL" id="CP001127">
    <property type="protein sequence ID" value="ACF89829.1"/>
    <property type="molecule type" value="Genomic_DNA"/>
</dbReference>
<dbReference type="AlphaFoldDB" id="A0A0N1QUM0"/>
<dbReference type="KEGG" id="sew:SeSA_A3720"/>
<organism evidence="1 2">
    <name type="scientific">Salmonella schwarzengrund (strain CVM19633)</name>
    <dbReference type="NCBI Taxonomy" id="439843"/>
    <lineage>
        <taxon>Bacteria</taxon>
        <taxon>Pseudomonadati</taxon>
        <taxon>Pseudomonadota</taxon>
        <taxon>Gammaproteobacteria</taxon>
        <taxon>Enterobacterales</taxon>
        <taxon>Enterobacteriaceae</taxon>
        <taxon>Salmonella</taxon>
    </lineage>
</organism>
<name>A0A0N1QUM0_SALSV</name>
<sequence length="235" mass="26600">MEEVKLYVELVGVDPASGADIRIARRESTSWHKDIVAELINQVLDESEAFMGAQGLEGLHVYDVMLGIGLTSSGIWPGFSLEPDTISRISACGASLDFDPYIDVVPAHTCDIKTLDDFTVIFSAQGFHQQRSVITTRGLREYSDATDIFIFQVFKGALKYHNDNSLRVFRKKQSALTLYARFYQAKSGCEESCTSCQELCTRPGFHLPREVFIRLNAAQARFVYWPFEKRRLPVW</sequence>
<dbReference type="Proteomes" id="UP000001865">
    <property type="component" value="Chromosome"/>
</dbReference>
<gene>
    <name evidence="1" type="ordered locus">SeSA_A3720</name>
</gene>
<evidence type="ECO:0000313" key="1">
    <source>
        <dbReference type="EMBL" id="ACF89829.1"/>
    </source>
</evidence>